<keyword evidence="10" id="KW-0547">Nucleotide-binding</keyword>
<keyword evidence="19" id="KW-1185">Reference proteome</keyword>
<feature type="domain" description="PAC" evidence="17">
    <location>
        <begin position="104"/>
        <end position="156"/>
    </location>
</feature>
<dbReference type="NCBIfam" id="TIGR00229">
    <property type="entry name" value="sensory_box"/>
    <property type="match status" value="3"/>
</dbReference>
<dbReference type="RefSeq" id="WP_123768903.1">
    <property type="nucleotide sequence ID" value="NZ_RKQN01000001.1"/>
</dbReference>
<dbReference type="GO" id="GO:0009881">
    <property type="term" value="F:photoreceptor activity"/>
    <property type="evidence" value="ECO:0007669"/>
    <property type="project" value="UniProtKB-KW"/>
</dbReference>
<keyword evidence="9" id="KW-0677">Repeat</keyword>
<organism evidence="18 19">
    <name type="scientific">Vulcaniibacterium tengchongense</name>
    <dbReference type="NCBI Taxonomy" id="1273429"/>
    <lineage>
        <taxon>Bacteria</taxon>
        <taxon>Pseudomonadati</taxon>
        <taxon>Pseudomonadota</taxon>
        <taxon>Gammaproteobacteria</taxon>
        <taxon>Lysobacterales</taxon>
        <taxon>Lysobacteraceae</taxon>
        <taxon>Vulcaniibacterium</taxon>
    </lineage>
</organism>
<proteinExistence type="predicted"/>
<dbReference type="GO" id="GO:0005524">
    <property type="term" value="F:ATP binding"/>
    <property type="evidence" value="ECO:0007669"/>
    <property type="project" value="UniProtKB-KW"/>
</dbReference>
<evidence type="ECO:0000256" key="10">
    <source>
        <dbReference type="ARBA" id="ARBA00022741"/>
    </source>
</evidence>
<keyword evidence="6" id="KW-0285">Flavoprotein</keyword>
<keyword evidence="13" id="KW-0157">Chromophore</keyword>
<evidence type="ECO:0000256" key="9">
    <source>
        <dbReference type="ARBA" id="ARBA00022737"/>
    </source>
</evidence>
<dbReference type="SMART" id="SM00091">
    <property type="entry name" value="PAS"/>
    <property type="match status" value="3"/>
</dbReference>
<dbReference type="PROSITE" id="PS50112">
    <property type="entry name" value="PAS"/>
    <property type="match status" value="2"/>
</dbReference>
<evidence type="ECO:0000313" key="18">
    <source>
        <dbReference type="EMBL" id="RPE81338.1"/>
    </source>
</evidence>
<dbReference type="InterPro" id="IPR036890">
    <property type="entry name" value="HATPase_C_sf"/>
</dbReference>
<dbReference type="PANTHER" id="PTHR41523:SF8">
    <property type="entry name" value="ETHYLENE RESPONSE SENSOR PROTEIN"/>
    <property type="match status" value="1"/>
</dbReference>
<keyword evidence="8" id="KW-0808">Transferase</keyword>
<dbReference type="InterPro" id="IPR001610">
    <property type="entry name" value="PAC"/>
</dbReference>
<dbReference type="PANTHER" id="PTHR41523">
    <property type="entry name" value="TWO-COMPONENT SYSTEM SENSOR PROTEIN"/>
    <property type="match status" value="1"/>
</dbReference>
<dbReference type="GO" id="GO:0004673">
    <property type="term" value="F:protein histidine kinase activity"/>
    <property type="evidence" value="ECO:0007669"/>
    <property type="project" value="UniProtKB-EC"/>
</dbReference>
<keyword evidence="14" id="KW-0843">Virulence</keyword>
<evidence type="ECO:0000256" key="15">
    <source>
        <dbReference type="ARBA" id="ARBA00023170"/>
    </source>
</evidence>
<evidence type="ECO:0000256" key="8">
    <source>
        <dbReference type="ARBA" id="ARBA00022679"/>
    </source>
</evidence>
<evidence type="ECO:0000256" key="7">
    <source>
        <dbReference type="ARBA" id="ARBA00022643"/>
    </source>
</evidence>
<dbReference type="EC" id="2.7.13.3" evidence="2"/>
<feature type="domain" description="PAC" evidence="17">
    <location>
        <begin position="358"/>
        <end position="410"/>
    </location>
</feature>
<keyword evidence="12" id="KW-0067">ATP-binding</keyword>
<protein>
    <recommendedName>
        <fullName evidence="2">histidine kinase</fullName>
        <ecNumber evidence="2">2.7.13.3</ecNumber>
    </recommendedName>
</protein>
<dbReference type="SUPFAM" id="SSF55785">
    <property type="entry name" value="PYP-like sensor domain (PAS domain)"/>
    <property type="match status" value="3"/>
</dbReference>
<accession>A0A3N4VFA2</accession>
<dbReference type="InterPro" id="IPR035965">
    <property type="entry name" value="PAS-like_dom_sf"/>
</dbReference>
<keyword evidence="5" id="KW-0716">Sensory transduction</keyword>
<keyword evidence="11" id="KW-0418">Kinase</keyword>
<dbReference type="SMART" id="SM00086">
    <property type="entry name" value="PAC"/>
    <property type="match status" value="3"/>
</dbReference>
<keyword evidence="4" id="KW-0597">Phosphoprotein</keyword>
<keyword evidence="15" id="KW-0675">Receptor</keyword>
<sequence length="601" mass="66972">MSAIVSPEDRDSGSIETLNGLEALAHAEQAVLDAIPAAVYVCDAEGMILRFNRHAVRLWGRTPKTGDRCERFCGALRLYLPDGTHLPHDRTPMAHALLTGEPAYGQEVAVERPDGSRRIVLVDIEALRDEAGRITGAINCFRDITERKRAEEQVLRHRRDLEDFFENGAVGLHVVAADGTIVRANQAELDMLGYAPEEYIGRRITDFHVDGPVIEDILRRLRSGERIDKRTARLRARDGSIKHVQITSNAHFREGELAHTRCFTIDVTEQHAAYEALRESERQLRDILNAMPAAVYMTDAEGRITFYNEAAVAFSGRRPQLGSDEWCVSWKLYETDGTPLPHDRCPMAVALREQREIRGAEAIAERPDGTRVPFIPFPTPLRDENGQVVGAVNMLVDITQRKQAEEQQLALINELNHRVKNTLAAVQSIALQTFRASPDPQDFIDKFQGRLLALSHAHDLLTRRSWTRLGLSELLDAELAPYAQAGEPRVLRDGHDIALSPRLALTLVMALHELTTNAAKYGALSRESGRVALTWRLEGEGGGHRLRLEWRESGGPPVAEPAKRGFGTRFIERSIVRDLGGRVHLAFDAGGVNCLIDVPYA</sequence>
<evidence type="ECO:0000256" key="14">
    <source>
        <dbReference type="ARBA" id="ARBA00023026"/>
    </source>
</evidence>
<comment type="caution">
    <text evidence="18">The sequence shown here is derived from an EMBL/GenBank/DDBJ whole genome shotgun (WGS) entry which is preliminary data.</text>
</comment>
<dbReference type="Pfam" id="PF08448">
    <property type="entry name" value="PAS_4"/>
    <property type="match status" value="3"/>
</dbReference>
<evidence type="ECO:0000256" key="5">
    <source>
        <dbReference type="ARBA" id="ARBA00022606"/>
    </source>
</evidence>
<name>A0A3N4VFA2_9GAMM</name>
<dbReference type="OrthoDB" id="9816309at2"/>
<dbReference type="InterPro" id="IPR000014">
    <property type="entry name" value="PAS"/>
</dbReference>
<evidence type="ECO:0000256" key="6">
    <source>
        <dbReference type="ARBA" id="ARBA00022630"/>
    </source>
</evidence>
<dbReference type="Gene3D" id="3.30.450.20">
    <property type="entry name" value="PAS domain"/>
    <property type="match status" value="3"/>
</dbReference>
<keyword evidence="3" id="KW-0600">Photoreceptor protein</keyword>
<gene>
    <name evidence="18" type="ORF">EDC50_0523</name>
</gene>
<feature type="domain" description="PAS" evidence="16">
    <location>
        <begin position="280"/>
        <end position="320"/>
    </location>
</feature>
<comment type="catalytic activity">
    <reaction evidence="1">
        <text>ATP + protein L-histidine = ADP + protein N-phospho-L-histidine.</text>
        <dbReference type="EC" id="2.7.13.3"/>
    </reaction>
</comment>
<dbReference type="Pfam" id="PF07536">
    <property type="entry name" value="HWE_HK"/>
    <property type="match status" value="1"/>
</dbReference>
<evidence type="ECO:0000256" key="11">
    <source>
        <dbReference type="ARBA" id="ARBA00022777"/>
    </source>
</evidence>
<dbReference type="InterPro" id="IPR011102">
    <property type="entry name" value="Sig_transdc_His_kinase_HWE"/>
</dbReference>
<evidence type="ECO:0000313" key="19">
    <source>
        <dbReference type="Proteomes" id="UP000269708"/>
    </source>
</evidence>
<evidence type="ECO:0000259" key="17">
    <source>
        <dbReference type="PROSITE" id="PS50113"/>
    </source>
</evidence>
<evidence type="ECO:0000256" key="13">
    <source>
        <dbReference type="ARBA" id="ARBA00022991"/>
    </source>
</evidence>
<dbReference type="InterPro" id="IPR013656">
    <property type="entry name" value="PAS_4"/>
</dbReference>
<dbReference type="InterPro" id="IPR000700">
    <property type="entry name" value="PAS-assoc_C"/>
</dbReference>
<evidence type="ECO:0000256" key="2">
    <source>
        <dbReference type="ARBA" id="ARBA00012438"/>
    </source>
</evidence>
<dbReference type="Proteomes" id="UP000269708">
    <property type="component" value="Unassembled WGS sequence"/>
</dbReference>
<dbReference type="SMART" id="SM00911">
    <property type="entry name" value="HWE_HK"/>
    <property type="match status" value="1"/>
</dbReference>
<dbReference type="Gene3D" id="3.30.565.10">
    <property type="entry name" value="Histidine kinase-like ATPase, C-terminal domain"/>
    <property type="match status" value="1"/>
</dbReference>
<evidence type="ECO:0000256" key="4">
    <source>
        <dbReference type="ARBA" id="ARBA00022553"/>
    </source>
</evidence>
<reference evidence="18 19" key="1">
    <citation type="submission" date="2018-11" db="EMBL/GenBank/DDBJ databases">
        <title>Genomic Encyclopedia of Type Strains, Phase IV (KMG-IV): sequencing the most valuable type-strain genomes for metagenomic binning, comparative biology and taxonomic classification.</title>
        <authorList>
            <person name="Goeker M."/>
        </authorList>
    </citation>
    <scope>NUCLEOTIDE SEQUENCE [LARGE SCALE GENOMIC DNA]</scope>
    <source>
        <strain evidence="18 19">DSM 25623</strain>
    </source>
</reference>
<evidence type="ECO:0000259" key="16">
    <source>
        <dbReference type="PROSITE" id="PS50112"/>
    </source>
</evidence>
<dbReference type="AlphaFoldDB" id="A0A3N4VFA2"/>
<dbReference type="EMBL" id="RKQN01000001">
    <property type="protein sequence ID" value="RPE81338.1"/>
    <property type="molecule type" value="Genomic_DNA"/>
</dbReference>
<keyword evidence="7" id="KW-0288">FMN</keyword>
<feature type="domain" description="PAS" evidence="16">
    <location>
        <begin position="157"/>
        <end position="202"/>
    </location>
</feature>
<dbReference type="PROSITE" id="PS50113">
    <property type="entry name" value="PAC"/>
    <property type="match status" value="2"/>
</dbReference>
<evidence type="ECO:0000256" key="1">
    <source>
        <dbReference type="ARBA" id="ARBA00000085"/>
    </source>
</evidence>
<evidence type="ECO:0000256" key="3">
    <source>
        <dbReference type="ARBA" id="ARBA00022543"/>
    </source>
</evidence>
<evidence type="ECO:0000256" key="12">
    <source>
        <dbReference type="ARBA" id="ARBA00022840"/>
    </source>
</evidence>
<dbReference type="CDD" id="cd00130">
    <property type="entry name" value="PAS"/>
    <property type="match status" value="3"/>
</dbReference>